<evidence type="ECO:0000256" key="5">
    <source>
        <dbReference type="ARBA" id="ARBA00023235"/>
    </source>
</evidence>
<comment type="pathway">
    <text evidence="8">Cell wall biogenesis; peptidoglycan biosynthesis.</text>
</comment>
<keyword evidence="5 8" id="KW-0413">Isomerase</keyword>
<feature type="active site" description="Proton donor/acceptor" evidence="8">
    <location>
        <position position="188"/>
    </location>
</feature>
<comment type="caution">
    <text evidence="9">The sequence shown here is derived from an EMBL/GenBank/DDBJ whole genome shotgun (WGS) entry which is preliminary data.</text>
</comment>
<dbReference type="NCBIfam" id="TIGR00067">
    <property type="entry name" value="glut_race"/>
    <property type="match status" value="1"/>
</dbReference>
<dbReference type="GO" id="GO:0008360">
    <property type="term" value="P:regulation of cell shape"/>
    <property type="evidence" value="ECO:0007669"/>
    <property type="project" value="UniProtKB-KW"/>
</dbReference>
<evidence type="ECO:0000256" key="2">
    <source>
        <dbReference type="ARBA" id="ARBA00013090"/>
    </source>
</evidence>
<dbReference type="PANTHER" id="PTHR21198">
    <property type="entry name" value="GLUTAMATE RACEMASE"/>
    <property type="match status" value="1"/>
</dbReference>
<evidence type="ECO:0000256" key="1">
    <source>
        <dbReference type="ARBA" id="ARBA00001602"/>
    </source>
</evidence>
<comment type="function">
    <text evidence="8">Provides the (R)-glutamate required for cell wall biosynthesis.</text>
</comment>
<organism evidence="9">
    <name type="scientific">candidate division WOR-3 bacterium</name>
    <dbReference type="NCBI Taxonomy" id="2052148"/>
    <lineage>
        <taxon>Bacteria</taxon>
        <taxon>Bacteria division WOR-3</taxon>
    </lineage>
</organism>
<evidence type="ECO:0000256" key="3">
    <source>
        <dbReference type="ARBA" id="ARBA00022960"/>
    </source>
</evidence>
<feature type="binding site" evidence="8">
    <location>
        <begin position="189"/>
        <end position="190"/>
    </location>
    <ligand>
        <name>substrate</name>
    </ligand>
</feature>
<dbReference type="EMBL" id="DRTV01000237">
    <property type="protein sequence ID" value="HHF58440.1"/>
    <property type="molecule type" value="Genomic_DNA"/>
</dbReference>
<feature type="binding site" evidence="8">
    <location>
        <begin position="46"/>
        <end position="47"/>
    </location>
    <ligand>
        <name>substrate</name>
    </ligand>
</feature>
<dbReference type="InterPro" id="IPR004391">
    <property type="entry name" value="Glu_race"/>
</dbReference>
<reference evidence="9" key="1">
    <citation type="journal article" date="2020" name="mSystems">
        <title>Genome- and Community-Level Interaction Insights into Carbon Utilization and Element Cycling Functions of Hydrothermarchaeota in Hydrothermal Sediment.</title>
        <authorList>
            <person name="Zhou Z."/>
            <person name="Liu Y."/>
            <person name="Xu W."/>
            <person name="Pan J."/>
            <person name="Luo Z.H."/>
            <person name="Li M."/>
        </authorList>
    </citation>
    <scope>NUCLEOTIDE SEQUENCE [LARGE SCALE GENOMIC DNA]</scope>
    <source>
        <strain evidence="9">HyVt-94</strain>
    </source>
</reference>
<dbReference type="GO" id="GO:0008881">
    <property type="term" value="F:glutamate racemase activity"/>
    <property type="evidence" value="ECO:0007669"/>
    <property type="project" value="UniProtKB-UniRule"/>
</dbReference>
<name>A0A7C5MDZ8_UNCW3</name>
<accession>A0A7C5MDZ8</accession>
<evidence type="ECO:0000256" key="6">
    <source>
        <dbReference type="ARBA" id="ARBA00023316"/>
    </source>
</evidence>
<dbReference type="FunFam" id="3.40.50.1860:FF:000002">
    <property type="entry name" value="Glutamate racemase"/>
    <property type="match status" value="1"/>
</dbReference>
<dbReference type="EC" id="5.1.1.3" evidence="2 8"/>
<proteinExistence type="inferred from homology"/>
<dbReference type="InterPro" id="IPR033134">
    <property type="entry name" value="Asp/Glu_racemase_AS_2"/>
</dbReference>
<evidence type="ECO:0000256" key="7">
    <source>
        <dbReference type="ARBA" id="ARBA00070053"/>
    </source>
</evidence>
<dbReference type="Pfam" id="PF01177">
    <property type="entry name" value="Asp_Glu_race"/>
    <property type="match status" value="1"/>
</dbReference>
<gene>
    <name evidence="8" type="primary">murI</name>
    <name evidence="9" type="ORF">ENL41_03345</name>
</gene>
<dbReference type="InterPro" id="IPR001920">
    <property type="entry name" value="Asp/Glu_race"/>
</dbReference>
<keyword evidence="3 8" id="KW-0133">Cell shape</keyword>
<feature type="active site" description="Proton donor/acceptor" evidence="8">
    <location>
        <position position="77"/>
    </location>
</feature>
<dbReference type="UniPathway" id="UPA00219"/>
<keyword evidence="6 8" id="KW-0961">Cell wall biogenesis/degradation</keyword>
<dbReference type="AlphaFoldDB" id="A0A7C5MDZ8"/>
<keyword evidence="4 8" id="KW-0573">Peptidoglycan synthesis</keyword>
<evidence type="ECO:0000313" key="9">
    <source>
        <dbReference type="EMBL" id="HHF58440.1"/>
    </source>
</evidence>
<evidence type="ECO:0000256" key="8">
    <source>
        <dbReference type="HAMAP-Rule" id="MF_00258"/>
    </source>
</evidence>
<dbReference type="Gene3D" id="3.40.50.1860">
    <property type="match status" value="2"/>
</dbReference>
<comment type="catalytic activity">
    <reaction evidence="1 8">
        <text>L-glutamate = D-glutamate</text>
        <dbReference type="Rhea" id="RHEA:12813"/>
        <dbReference type="ChEBI" id="CHEBI:29985"/>
        <dbReference type="ChEBI" id="CHEBI:29986"/>
        <dbReference type="EC" id="5.1.1.3"/>
    </reaction>
</comment>
<protein>
    <recommendedName>
        <fullName evidence="7 8">Glutamate racemase</fullName>
        <ecNumber evidence="2 8">5.1.1.3</ecNumber>
    </recommendedName>
</protein>
<dbReference type="HAMAP" id="MF_00258">
    <property type="entry name" value="Glu_racemase"/>
    <property type="match status" value="1"/>
</dbReference>
<feature type="binding site" evidence="8">
    <location>
        <begin position="14"/>
        <end position="15"/>
    </location>
    <ligand>
        <name>substrate</name>
    </ligand>
</feature>
<dbReference type="PANTHER" id="PTHR21198:SF2">
    <property type="entry name" value="GLUTAMATE RACEMASE"/>
    <property type="match status" value="1"/>
</dbReference>
<sequence>MKGENSKRPIGVFDSGVGGLTVVREIKKTLPEEDIVYLGDTARVPYGTKSEKTIKKFAVEDVMFLLKYRVKLIVIACNTVSSVALNFLKETFPEIPIFGVVDPGVKEALRVTKSGNIGVIGTIATIKSGAHEKALLNAKEDLKVYTKPCPLFVPLAEEGITQGKIANDVISLYLHDLKGKIDALILGCTHYPLLKKAIKGFMGSDVTLVDPAVEIAKTVRSFLEKNNLLNNTGGELSIHLTDVPPHYKELIERFLGQKVNRIFQVELTGCEGGIKL</sequence>
<evidence type="ECO:0000256" key="4">
    <source>
        <dbReference type="ARBA" id="ARBA00022984"/>
    </source>
</evidence>
<feature type="binding site" evidence="8">
    <location>
        <begin position="78"/>
        <end position="79"/>
    </location>
    <ligand>
        <name>substrate</name>
    </ligand>
</feature>
<dbReference type="SUPFAM" id="SSF53681">
    <property type="entry name" value="Aspartate/glutamate racemase"/>
    <property type="match status" value="2"/>
</dbReference>
<dbReference type="GO" id="GO:0009252">
    <property type="term" value="P:peptidoglycan biosynthetic process"/>
    <property type="evidence" value="ECO:0007669"/>
    <property type="project" value="UniProtKB-UniRule"/>
</dbReference>
<dbReference type="PROSITE" id="PS00924">
    <property type="entry name" value="ASP_GLU_RACEMASE_2"/>
    <property type="match status" value="1"/>
</dbReference>
<dbReference type="GO" id="GO:0071555">
    <property type="term" value="P:cell wall organization"/>
    <property type="evidence" value="ECO:0007669"/>
    <property type="project" value="UniProtKB-KW"/>
</dbReference>
<dbReference type="InterPro" id="IPR015942">
    <property type="entry name" value="Asp/Glu/hydantoin_racemase"/>
</dbReference>
<comment type="similarity">
    <text evidence="8">Belongs to the aspartate/glutamate racemases family.</text>
</comment>
<dbReference type="Proteomes" id="UP000886014">
    <property type="component" value="Unassembled WGS sequence"/>
</dbReference>